<dbReference type="PANTHER" id="PTHR31321">
    <property type="entry name" value="ACYL-COA THIOESTER HYDROLASE YBHC-RELATED"/>
    <property type="match status" value="1"/>
</dbReference>
<dbReference type="PANTHER" id="PTHR31321:SF57">
    <property type="entry name" value="PECTINESTERASE 53-RELATED"/>
    <property type="match status" value="1"/>
</dbReference>
<keyword evidence="6" id="KW-1185">Reference proteome</keyword>
<dbReference type="InterPro" id="IPR011050">
    <property type="entry name" value="Pectin_lyase_fold/virulence"/>
</dbReference>
<organism evidence="5 6">
    <name type="scientific">Brotaphodocola catenula</name>
    <dbReference type="NCBI Taxonomy" id="2885361"/>
    <lineage>
        <taxon>Bacteria</taxon>
        <taxon>Bacillati</taxon>
        <taxon>Bacillota</taxon>
        <taxon>Clostridia</taxon>
        <taxon>Lachnospirales</taxon>
        <taxon>Lachnospiraceae</taxon>
        <taxon>Brotaphodocola</taxon>
    </lineage>
</organism>
<sequence length="344" mass="38912">MMENNRENHNKNHCDSEIEMKKGTEMPMEGLVETENGTFSSIQEALDDLEHHPDTVRRILVHPGIYEEQVTVRVPGVTICGESRETTEQTVITCALGARTILGDGKKRGTFRTYTMFVDAPDVTLENLTIENGAGPGTEAGQAIALYADGDRLCVRGCRLLGWQDTLFTAPLPPKEIEKDGFIGPKQFAPRTKTRQYYEDCYIEGEVDFIFGGAMAWFENCTLFSKNVDREIKGYVTAPSTPEDQRFGYVMSHCRFESNCPEKTVYLGRPWREWAKVVLLNCEIGAHIRAEGWNDWGKELAHETSFFAEYGCFGQGADLSNRPDWTHQLTKDQAEEYSVAKMFE</sequence>
<proteinExistence type="inferred from homology"/>
<evidence type="ECO:0000256" key="2">
    <source>
        <dbReference type="ARBA" id="ARBA00022801"/>
    </source>
</evidence>
<dbReference type="InterPro" id="IPR012334">
    <property type="entry name" value="Pectin_lyas_fold"/>
</dbReference>
<name>A0AAE3DL18_9FIRM</name>
<comment type="similarity">
    <text evidence="1">Belongs to the pectinesterase family.</text>
</comment>
<dbReference type="Pfam" id="PF01095">
    <property type="entry name" value="Pectinesterase"/>
    <property type="match status" value="2"/>
</dbReference>
<evidence type="ECO:0000256" key="3">
    <source>
        <dbReference type="ARBA" id="ARBA00023085"/>
    </source>
</evidence>
<gene>
    <name evidence="5" type="ORF">LKD32_06985</name>
</gene>
<accession>A0AAE3DL18</accession>
<keyword evidence="2" id="KW-0378">Hydrolase</keyword>
<comment type="caution">
    <text evidence="5">The sequence shown here is derived from an EMBL/GenBank/DDBJ whole genome shotgun (WGS) entry which is preliminary data.</text>
</comment>
<evidence type="ECO:0000256" key="1">
    <source>
        <dbReference type="ARBA" id="ARBA00008891"/>
    </source>
</evidence>
<protein>
    <submittedName>
        <fullName evidence="5">Pectinesterase family protein</fullName>
    </submittedName>
</protein>
<reference evidence="5" key="1">
    <citation type="submission" date="2021-10" db="EMBL/GenBank/DDBJ databases">
        <title>Anaerobic single-cell dispensing facilitates the cultivation of human gut bacteria.</title>
        <authorList>
            <person name="Afrizal A."/>
        </authorList>
    </citation>
    <scope>NUCLEOTIDE SEQUENCE</scope>
    <source>
        <strain evidence="5">CLA-AA-H274</strain>
    </source>
</reference>
<dbReference type="Gene3D" id="2.160.20.10">
    <property type="entry name" value="Single-stranded right-handed beta-helix, Pectin lyase-like"/>
    <property type="match status" value="1"/>
</dbReference>
<feature type="domain" description="Pectinesterase catalytic" evidence="4">
    <location>
        <begin position="34"/>
        <end position="169"/>
    </location>
</feature>
<dbReference type="GO" id="GO:0009279">
    <property type="term" value="C:cell outer membrane"/>
    <property type="evidence" value="ECO:0007669"/>
    <property type="project" value="TreeGrafter"/>
</dbReference>
<evidence type="ECO:0000313" key="6">
    <source>
        <dbReference type="Proteomes" id="UP001198962"/>
    </source>
</evidence>
<dbReference type="GO" id="GO:0042545">
    <property type="term" value="P:cell wall modification"/>
    <property type="evidence" value="ECO:0007669"/>
    <property type="project" value="InterPro"/>
</dbReference>
<dbReference type="GO" id="GO:0030599">
    <property type="term" value="F:pectinesterase activity"/>
    <property type="evidence" value="ECO:0007669"/>
    <property type="project" value="InterPro"/>
</dbReference>
<evidence type="ECO:0000259" key="4">
    <source>
        <dbReference type="Pfam" id="PF01095"/>
    </source>
</evidence>
<dbReference type="RefSeq" id="WP_308451229.1">
    <property type="nucleotide sequence ID" value="NZ_JAJEPU010000016.1"/>
</dbReference>
<dbReference type="EMBL" id="JAJEPU010000016">
    <property type="protein sequence ID" value="MCC2164626.1"/>
    <property type="molecule type" value="Genomic_DNA"/>
</dbReference>
<dbReference type="AlphaFoldDB" id="A0AAE3DL18"/>
<feature type="domain" description="Pectinesterase catalytic" evidence="4">
    <location>
        <begin position="194"/>
        <end position="342"/>
    </location>
</feature>
<keyword evidence="3" id="KW-0063">Aspartyl esterase</keyword>
<dbReference type="InterPro" id="IPR000070">
    <property type="entry name" value="Pectinesterase_cat"/>
</dbReference>
<evidence type="ECO:0000313" key="5">
    <source>
        <dbReference type="EMBL" id="MCC2164626.1"/>
    </source>
</evidence>
<dbReference type="SUPFAM" id="SSF51126">
    <property type="entry name" value="Pectin lyase-like"/>
    <property type="match status" value="1"/>
</dbReference>
<dbReference type="Proteomes" id="UP001198962">
    <property type="component" value="Unassembled WGS sequence"/>
</dbReference>